<proteinExistence type="predicted"/>
<organism evidence="1 2">
    <name type="scientific">Rotaria magnacalcarata</name>
    <dbReference type="NCBI Taxonomy" id="392030"/>
    <lineage>
        <taxon>Eukaryota</taxon>
        <taxon>Metazoa</taxon>
        <taxon>Spiralia</taxon>
        <taxon>Gnathifera</taxon>
        <taxon>Rotifera</taxon>
        <taxon>Eurotatoria</taxon>
        <taxon>Bdelloidea</taxon>
        <taxon>Philodinida</taxon>
        <taxon>Philodinidae</taxon>
        <taxon>Rotaria</taxon>
    </lineage>
</organism>
<sequence>MAQPSLHYFAIKIINATFFQILFIMNELNHVDWILLKIGVQYDEYFLGLRDRPNLCGSGSNTYCSENPIGRPSDLPTTTTTTTTTTTRPILTLYDSLGHVQGYIKLTENAQVAKRDHMFSFYRGAAVRGSKPRSVGISRNMPATGWLGNNSSAMHGIKDGSFNSAGPDYTGNYEQCYITNDIVTLTVNCEEATLTLKNERTNKQYQMFINDHQNCNSRLPWIIYINLYYPGDKIRFLPFEDL</sequence>
<reference evidence="1" key="1">
    <citation type="submission" date="2021-02" db="EMBL/GenBank/DDBJ databases">
        <authorList>
            <person name="Nowell W R."/>
        </authorList>
    </citation>
    <scope>NUCLEOTIDE SEQUENCE</scope>
</reference>
<comment type="caution">
    <text evidence="1">The sequence shown here is derived from an EMBL/GenBank/DDBJ whole genome shotgun (WGS) entry which is preliminary data.</text>
</comment>
<dbReference type="EMBL" id="CAJOBF010000318">
    <property type="protein sequence ID" value="CAF3797204.1"/>
    <property type="molecule type" value="Genomic_DNA"/>
</dbReference>
<evidence type="ECO:0000313" key="1">
    <source>
        <dbReference type="EMBL" id="CAF3797204.1"/>
    </source>
</evidence>
<gene>
    <name evidence="1" type="ORF">UXM345_LOCUS4589</name>
</gene>
<accession>A0A819B3X7</accession>
<dbReference type="Proteomes" id="UP000663842">
    <property type="component" value="Unassembled WGS sequence"/>
</dbReference>
<dbReference type="AlphaFoldDB" id="A0A819B3X7"/>
<name>A0A819B3X7_9BILA</name>
<protein>
    <submittedName>
        <fullName evidence="1">Uncharacterized protein</fullName>
    </submittedName>
</protein>
<evidence type="ECO:0000313" key="2">
    <source>
        <dbReference type="Proteomes" id="UP000663842"/>
    </source>
</evidence>